<keyword evidence="1" id="KW-0812">Transmembrane</keyword>
<dbReference type="EMBL" id="ML120494">
    <property type="protein sequence ID" value="RPA91528.1"/>
    <property type="molecule type" value="Genomic_DNA"/>
</dbReference>
<accession>A0A3N4J345</accession>
<proteinExistence type="predicted"/>
<evidence type="ECO:0000256" key="1">
    <source>
        <dbReference type="SAM" id="Phobius"/>
    </source>
</evidence>
<organism evidence="2 3">
    <name type="scientific">Choiromyces venosus 120613-1</name>
    <dbReference type="NCBI Taxonomy" id="1336337"/>
    <lineage>
        <taxon>Eukaryota</taxon>
        <taxon>Fungi</taxon>
        <taxon>Dikarya</taxon>
        <taxon>Ascomycota</taxon>
        <taxon>Pezizomycotina</taxon>
        <taxon>Pezizomycetes</taxon>
        <taxon>Pezizales</taxon>
        <taxon>Tuberaceae</taxon>
        <taxon>Choiromyces</taxon>
    </lineage>
</organism>
<keyword evidence="1" id="KW-1133">Transmembrane helix</keyword>
<protein>
    <submittedName>
        <fullName evidence="2">Uncharacterized protein</fullName>
    </submittedName>
</protein>
<name>A0A3N4J345_9PEZI</name>
<evidence type="ECO:0000313" key="2">
    <source>
        <dbReference type="EMBL" id="RPA91528.1"/>
    </source>
</evidence>
<keyword evidence="1" id="KW-0472">Membrane</keyword>
<evidence type="ECO:0000313" key="3">
    <source>
        <dbReference type="Proteomes" id="UP000276215"/>
    </source>
</evidence>
<sequence>MSTKLLKVVGSVEMRYDEKASSEMTCSVLVGIYGIGAIGKGIFGLVGLVRVWTD</sequence>
<feature type="transmembrane region" description="Helical" evidence="1">
    <location>
        <begin position="30"/>
        <end position="52"/>
    </location>
</feature>
<reference evidence="2 3" key="1">
    <citation type="journal article" date="2018" name="Nat. Ecol. Evol.">
        <title>Pezizomycetes genomes reveal the molecular basis of ectomycorrhizal truffle lifestyle.</title>
        <authorList>
            <person name="Murat C."/>
            <person name="Payen T."/>
            <person name="Noel B."/>
            <person name="Kuo A."/>
            <person name="Morin E."/>
            <person name="Chen J."/>
            <person name="Kohler A."/>
            <person name="Krizsan K."/>
            <person name="Balestrini R."/>
            <person name="Da Silva C."/>
            <person name="Montanini B."/>
            <person name="Hainaut M."/>
            <person name="Levati E."/>
            <person name="Barry K.W."/>
            <person name="Belfiori B."/>
            <person name="Cichocki N."/>
            <person name="Clum A."/>
            <person name="Dockter R.B."/>
            <person name="Fauchery L."/>
            <person name="Guy J."/>
            <person name="Iotti M."/>
            <person name="Le Tacon F."/>
            <person name="Lindquist E.A."/>
            <person name="Lipzen A."/>
            <person name="Malagnac F."/>
            <person name="Mello A."/>
            <person name="Molinier V."/>
            <person name="Miyauchi S."/>
            <person name="Poulain J."/>
            <person name="Riccioni C."/>
            <person name="Rubini A."/>
            <person name="Sitrit Y."/>
            <person name="Splivallo R."/>
            <person name="Traeger S."/>
            <person name="Wang M."/>
            <person name="Zifcakova L."/>
            <person name="Wipf D."/>
            <person name="Zambonelli A."/>
            <person name="Paolocci F."/>
            <person name="Nowrousian M."/>
            <person name="Ottonello S."/>
            <person name="Baldrian P."/>
            <person name="Spatafora J.W."/>
            <person name="Henrissat B."/>
            <person name="Nagy L.G."/>
            <person name="Aury J.M."/>
            <person name="Wincker P."/>
            <person name="Grigoriev I.V."/>
            <person name="Bonfante P."/>
            <person name="Martin F.M."/>
        </authorList>
    </citation>
    <scope>NUCLEOTIDE SEQUENCE [LARGE SCALE GENOMIC DNA]</scope>
    <source>
        <strain evidence="2 3">120613-1</strain>
    </source>
</reference>
<dbReference type="AlphaFoldDB" id="A0A3N4J345"/>
<keyword evidence="3" id="KW-1185">Reference proteome</keyword>
<gene>
    <name evidence="2" type="ORF">L873DRAFT_302478</name>
</gene>
<dbReference type="Proteomes" id="UP000276215">
    <property type="component" value="Unassembled WGS sequence"/>
</dbReference>